<proteinExistence type="predicted"/>
<dbReference type="Proteomes" id="UP001620408">
    <property type="component" value="Unassembled WGS sequence"/>
</dbReference>
<feature type="domain" description="DUF985" evidence="1">
    <location>
        <begin position="7"/>
        <end position="133"/>
    </location>
</feature>
<organism evidence="2 3">
    <name type="scientific">Dyella koreensis</name>
    <dbReference type="NCBI Taxonomy" id="311235"/>
    <lineage>
        <taxon>Bacteria</taxon>
        <taxon>Pseudomonadati</taxon>
        <taxon>Pseudomonadota</taxon>
        <taxon>Gammaproteobacteria</taxon>
        <taxon>Lysobacterales</taxon>
        <taxon>Rhodanobacteraceae</taxon>
        <taxon>Dyella</taxon>
    </lineage>
</organism>
<sequence>MHPRAAELIATLQLQPHVEGGHYRRFHTSTAPDGVRPPLSAIHFLLADGEISDWHVVDADEAWHYVEGAPVELLVYYAAEGRLERRRLGSLADGATPAHVVPAHAWQAARPLGDYSLVTCVVAPAFEFAGFRLLDDSDAFAARLRPLLTEAST</sequence>
<comment type="caution">
    <text evidence="2">The sequence shown here is derived from an EMBL/GenBank/DDBJ whole genome shotgun (WGS) entry which is preliminary data.</text>
</comment>
<reference evidence="2 3" key="1">
    <citation type="submission" date="2020-10" db="EMBL/GenBank/DDBJ databases">
        <title>Phylogeny of dyella-like bacteria.</title>
        <authorList>
            <person name="Fu J."/>
        </authorList>
    </citation>
    <scope>NUCLEOTIDE SEQUENCE [LARGE SCALE GENOMIC DNA]</scope>
    <source>
        <strain evidence="2 3">BB4</strain>
    </source>
</reference>
<dbReference type="InterPro" id="IPR011051">
    <property type="entry name" value="RmlC_Cupin_sf"/>
</dbReference>
<dbReference type="PANTHER" id="PTHR33387:SF3">
    <property type="entry name" value="DUF985 DOMAIN-CONTAINING PROTEIN"/>
    <property type="match status" value="1"/>
</dbReference>
<dbReference type="RefSeq" id="WP_379985533.1">
    <property type="nucleotide sequence ID" value="NZ_JADIKD010000009.1"/>
</dbReference>
<keyword evidence="3" id="KW-1185">Reference proteome</keyword>
<dbReference type="PANTHER" id="PTHR33387">
    <property type="entry name" value="RMLC-LIKE JELLY ROLL FOLD PROTEIN"/>
    <property type="match status" value="1"/>
</dbReference>
<dbReference type="SUPFAM" id="SSF51182">
    <property type="entry name" value="RmlC-like cupins"/>
    <property type="match status" value="1"/>
</dbReference>
<dbReference type="InterPro" id="IPR014710">
    <property type="entry name" value="RmlC-like_jellyroll"/>
</dbReference>
<protein>
    <submittedName>
        <fullName evidence="2">Cupin domain-containing protein</fullName>
    </submittedName>
</protein>
<dbReference type="CDD" id="cd06121">
    <property type="entry name" value="cupin_YML079wp"/>
    <property type="match status" value="1"/>
</dbReference>
<evidence type="ECO:0000313" key="2">
    <source>
        <dbReference type="EMBL" id="MFK2917255.1"/>
    </source>
</evidence>
<dbReference type="EMBL" id="JADIKD010000009">
    <property type="protein sequence ID" value="MFK2917255.1"/>
    <property type="molecule type" value="Genomic_DNA"/>
</dbReference>
<accession>A0ABW8K3X3</accession>
<dbReference type="InterPro" id="IPR009327">
    <property type="entry name" value="Cupin_DUF985"/>
</dbReference>
<evidence type="ECO:0000259" key="1">
    <source>
        <dbReference type="Pfam" id="PF06172"/>
    </source>
</evidence>
<gene>
    <name evidence="2" type="ORF">ISS97_08265</name>
</gene>
<name>A0ABW8K3X3_9GAMM</name>
<dbReference type="Gene3D" id="2.60.120.10">
    <property type="entry name" value="Jelly Rolls"/>
    <property type="match status" value="1"/>
</dbReference>
<evidence type="ECO:0000313" key="3">
    <source>
        <dbReference type="Proteomes" id="UP001620408"/>
    </source>
</evidence>
<dbReference type="InterPro" id="IPR039935">
    <property type="entry name" value="YML079W-like"/>
</dbReference>
<dbReference type="Pfam" id="PF06172">
    <property type="entry name" value="Cupin_5"/>
    <property type="match status" value="1"/>
</dbReference>